<dbReference type="RefSeq" id="WP_036082956.1">
    <property type="nucleotide sequence ID" value="NZ_JPGK01000007.1"/>
</dbReference>
<dbReference type="InterPro" id="IPR043128">
    <property type="entry name" value="Rev_trsase/Diguanyl_cyclase"/>
</dbReference>
<keyword evidence="1" id="KW-0175">Coiled coil</keyword>
<dbReference type="EMBL" id="JPGK01000007">
    <property type="protein sequence ID" value="KGA93338.1"/>
    <property type="molecule type" value="Genomic_DNA"/>
</dbReference>
<dbReference type="CDD" id="cd00130">
    <property type="entry name" value="PAS"/>
    <property type="match status" value="2"/>
</dbReference>
<comment type="caution">
    <text evidence="4">The sequence shown here is derived from an EMBL/GenBank/DDBJ whole genome shotgun (WGS) entry which is preliminary data.</text>
</comment>
<dbReference type="Pfam" id="PF00563">
    <property type="entry name" value="EAL"/>
    <property type="match status" value="1"/>
</dbReference>
<evidence type="ECO:0000313" key="4">
    <source>
        <dbReference type="EMBL" id="KGA93338.1"/>
    </source>
</evidence>
<dbReference type="Gene3D" id="3.30.450.40">
    <property type="match status" value="2"/>
</dbReference>
<dbReference type="SUPFAM" id="SSF141868">
    <property type="entry name" value="EAL domain-like"/>
    <property type="match status" value="1"/>
</dbReference>
<dbReference type="OrthoDB" id="9814202at2"/>
<dbReference type="InterPro" id="IPR029787">
    <property type="entry name" value="Nucleotide_cyclase"/>
</dbReference>
<dbReference type="PANTHER" id="PTHR44757">
    <property type="entry name" value="DIGUANYLATE CYCLASE DGCP"/>
    <property type="match status" value="1"/>
</dbReference>
<dbReference type="CDD" id="cd01949">
    <property type="entry name" value="GGDEF"/>
    <property type="match status" value="1"/>
</dbReference>
<feature type="domain" description="EAL" evidence="2">
    <location>
        <begin position="891"/>
        <end position="1145"/>
    </location>
</feature>
<sequence length="1157" mass="130134">MTAGLIGPFTPPLPENDFGASAHLDTETLAIRTASPAFLTIIGIQSIGDATGLSPAQWLDEKTVHRLLETWSSMRREGRVSDSLIGRILRPDGSVRTVHLQIHATGDATVFLRLTESCPEGGDADEILRLSLELDRRIQKGHSLEALLSLSARRIAENFSFLFTYFVAPEPDGSLRFIAIESRNPKLKDSLEKTLSGTRWDTLPGKSLPCAIAFRTLMPCFLDPLRSGENPLLDAVASTGVRSVFSLPILVGKKNLPRGVLTVGSLSSGDLSLPVRDRLTDFAEKIGLAVANYEHHAQITREKDALFDQAPDGIYITDAETFRILDANRRFCELLGHPDKSSVVGHSILEFTNASREEILEAVDELERSEKEASMVRRRFHRKNGASLPVSISFSRLSYQGKKAYMSHLRDITREMEAEAVRRISNALDRKILEGAPLDGLLTSLVNEIADSFGFPLVYFAVPNPDGTIRYVHIRTSLPGIRDVLKTAESTLKWSTPPGNRRMSSRALASRSPVFSLIESQDQSPLLKDFFQSGVRASFIIPILKEDPHLLPWGLLTLSAEHEDNLCRRVRDILLDMAEKVRMAFLRFDEQNHIRLQRTAMESSRSPFLIASPDGSVEWANAAFLCMIGQSQDDKNVLSLPDLFPEPVDTNPPMTLFEILKAGLFFEGEIPGRARSGDAFITETIVSPILDGQQQISHMLIHMKDITLEKIQEKAIWELAHVDSLTGLMNWNAFMETLDREFRQAKEENRKMAVFYLDLDGFKEINDTMGHETGNVFLRTIAGRLRQCPSLSDSVARIGGDEFVLLCKKTGDFQTLQSEIRTLTDLVSRPVEIGGRSFQTTVSIGVAFYPDDADKSADLVRKADIAMYQAKKSKKGWRFFDQEMEERIQERYRNELSLRQALRSGHIFLMFQPQIDLANRRLRGIEALVRWKNAEGVVLTPKSFIALAEESGIILELGEIVFEQSFETLHRWETLGLKDFRLSVNVSPRQFWSKNFWEGLSGRIVRQPEAGKRLCLELTESLLMQNPDEIGNRLSDLRSMGVRIAIDDFGTGYSSLAYLSRFPVDEIKVPQEFVLGMKNHEQDRMIVRTIVQMAQSLGIDLVGEGAETRAEIDMLFGLGCTTLQGYGLARPMSLENMEDFLLHPERWPFPDFFRKKD</sequence>
<accession>A0A094W774</accession>
<evidence type="ECO:0000259" key="2">
    <source>
        <dbReference type="PROSITE" id="PS50883"/>
    </source>
</evidence>
<dbReference type="SUPFAM" id="SSF55781">
    <property type="entry name" value="GAF domain-like"/>
    <property type="match status" value="2"/>
</dbReference>
<dbReference type="Gene3D" id="3.20.20.450">
    <property type="entry name" value="EAL domain"/>
    <property type="match status" value="1"/>
</dbReference>
<dbReference type="SMART" id="SM00267">
    <property type="entry name" value="GGDEF"/>
    <property type="match status" value="1"/>
</dbReference>
<dbReference type="Pfam" id="PF13426">
    <property type="entry name" value="PAS_9"/>
    <property type="match status" value="2"/>
</dbReference>
<reference evidence="4 5" key="1">
    <citation type="submission" date="2014-06" db="EMBL/GenBank/DDBJ databases">
        <title>Draft genome sequence of iron oxidizing acidophile Leptospirillum ferriphilum DSM14647.</title>
        <authorList>
            <person name="Cardenas J.P."/>
            <person name="Lazcano M."/>
            <person name="Ossandon F.J."/>
            <person name="Corbett M."/>
            <person name="Holmes D.S."/>
            <person name="Watkin E."/>
        </authorList>
    </citation>
    <scope>NUCLEOTIDE SEQUENCE [LARGE SCALE GENOMIC DNA]</scope>
    <source>
        <strain evidence="4 5">DSM 14647</strain>
    </source>
</reference>
<gene>
    <name evidence="4" type="ORF">LptCag_0374</name>
</gene>
<dbReference type="SMART" id="SM00052">
    <property type="entry name" value="EAL"/>
    <property type="match status" value="1"/>
</dbReference>
<dbReference type="CDD" id="cd01948">
    <property type="entry name" value="EAL"/>
    <property type="match status" value="1"/>
</dbReference>
<dbReference type="NCBIfam" id="TIGR00254">
    <property type="entry name" value="GGDEF"/>
    <property type="match status" value="1"/>
</dbReference>
<dbReference type="InterPro" id="IPR052155">
    <property type="entry name" value="Biofilm_reg_signaling"/>
</dbReference>
<dbReference type="InterPro" id="IPR000014">
    <property type="entry name" value="PAS"/>
</dbReference>
<dbReference type="SUPFAM" id="SSF55785">
    <property type="entry name" value="PYP-like sensor domain (PAS domain)"/>
    <property type="match status" value="3"/>
</dbReference>
<dbReference type="Proteomes" id="UP000029452">
    <property type="component" value="Unassembled WGS sequence"/>
</dbReference>
<feature type="domain" description="GGDEF" evidence="3">
    <location>
        <begin position="750"/>
        <end position="882"/>
    </location>
</feature>
<dbReference type="InterPro" id="IPR000160">
    <property type="entry name" value="GGDEF_dom"/>
</dbReference>
<evidence type="ECO:0000256" key="1">
    <source>
        <dbReference type="SAM" id="Coils"/>
    </source>
</evidence>
<proteinExistence type="predicted"/>
<dbReference type="AlphaFoldDB" id="A0A094W774"/>
<name>A0A094W774_9BACT</name>
<organism evidence="4 5">
    <name type="scientific">Leptospirillum ferriphilum</name>
    <dbReference type="NCBI Taxonomy" id="178606"/>
    <lineage>
        <taxon>Bacteria</taxon>
        <taxon>Pseudomonadati</taxon>
        <taxon>Nitrospirota</taxon>
        <taxon>Nitrospiria</taxon>
        <taxon>Nitrospirales</taxon>
        <taxon>Nitrospiraceae</taxon>
        <taxon>Leptospirillum</taxon>
    </lineage>
</organism>
<dbReference type="InterPro" id="IPR035965">
    <property type="entry name" value="PAS-like_dom_sf"/>
</dbReference>
<dbReference type="PROSITE" id="PS50883">
    <property type="entry name" value="EAL"/>
    <property type="match status" value="1"/>
</dbReference>
<dbReference type="PANTHER" id="PTHR44757:SF2">
    <property type="entry name" value="BIOFILM ARCHITECTURE MAINTENANCE PROTEIN MBAA"/>
    <property type="match status" value="1"/>
</dbReference>
<dbReference type="Pfam" id="PF00990">
    <property type="entry name" value="GGDEF"/>
    <property type="match status" value="1"/>
</dbReference>
<dbReference type="InterPro" id="IPR029016">
    <property type="entry name" value="GAF-like_dom_sf"/>
</dbReference>
<protein>
    <submittedName>
        <fullName evidence="4">Diguanylate cyclase/phosphodiesterase (GGDEF &amp; EAL domains) with PAS/PAC sensor(S)</fullName>
    </submittedName>
</protein>
<dbReference type="SUPFAM" id="SSF55073">
    <property type="entry name" value="Nucleotide cyclase"/>
    <property type="match status" value="1"/>
</dbReference>
<dbReference type="InterPro" id="IPR035919">
    <property type="entry name" value="EAL_sf"/>
</dbReference>
<evidence type="ECO:0000313" key="5">
    <source>
        <dbReference type="Proteomes" id="UP000029452"/>
    </source>
</evidence>
<feature type="coiled-coil region" evidence="1">
    <location>
        <begin position="349"/>
        <end position="379"/>
    </location>
</feature>
<dbReference type="Gene3D" id="3.30.70.270">
    <property type="match status" value="1"/>
</dbReference>
<evidence type="ECO:0000259" key="3">
    <source>
        <dbReference type="PROSITE" id="PS50887"/>
    </source>
</evidence>
<dbReference type="NCBIfam" id="TIGR00229">
    <property type="entry name" value="sensory_box"/>
    <property type="match status" value="2"/>
</dbReference>
<dbReference type="PROSITE" id="PS50887">
    <property type="entry name" value="GGDEF"/>
    <property type="match status" value="1"/>
</dbReference>
<dbReference type="SMART" id="SM00091">
    <property type="entry name" value="PAS"/>
    <property type="match status" value="2"/>
</dbReference>
<dbReference type="PATRIC" id="fig|178606.4.peg.1964"/>
<dbReference type="Gene3D" id="3.30.450.20">
    <property type="entry name" value="PAS domain"/>
    <property type="match status" value="2"/>
</dbReference>
<dbReference type="InterPro" id="IPR001633">
    <property type="entry name" value="EAL_dom"/>
</dbReference>